<reference evidence="2" key="1">
    <citation type="journal article" date="2014" name="Int. J. Syst. Evol. Microbiol.">
        <title>Complete genome sequence of Corynebacterium casei LMG S-19264T (=DSM 44701T), isolated from a smear-ripened cheese.</title>
        <authorList>
            <consortium name="US DOE Joint Genome Institute (JGI-PGF)"/>
            <person name="Walter F."/>
            <person name="Albersmeier A."/>
            <person name="Kalinowski J."/>
            <person name="Ruckert C."/>
        </authorList>
    </citation>
    <scope>NUCLEOTIDE SEQUENCE</scope>
    <source>
        <strain evidence="2">KCTC 12988</strain>
    </source>
</reference>
<name>A0A918U1Y4_9BACT</name>
<sequence>MKNPFLLKAARTHQTEAGFSLIITVTMLVLLSLIAVGLLSLSSATLRSSGNEQAFREAQGNARLGLQLAISELQRTMGSDRAVSAPAAAFVAGAAQPHLVGAWESWSWDPLASSGAPDYLREKKDRFRGWLTSRQSSENSGQEVDYAATLPSGKTVELLGEGSYGTMSDEEPVVSELVSLSTEDEGGIEKGQYAWTVLSEDTKARIDLIRDEARPKDGEHLASSLTFPERFHRDALELQGYNPSDEKEWARLISSRTLDAAADVGGDNSISQKHFFDFTTYSRGVLSDVRKGGLKRDLTTILEERLLDGERVYSETTDPIGVADPHWSYLSDYYNQYLSFQGGGSVQPIDVTRNITEPRYDANDSSPEQLTLKPVIAKMQIVFSMVTHPLNLKDRHNLAPKYATADRRYAGRHLRPWLVFEPIVTLWNPYSVPIEFESLSIGLDKIPVAFRFGKGEGGEEYDFRVVERGGGRSSRSYWPLSHFVHGGGKNDAISNFSFNIRGGNMAEGMNRDPIVLQPGENKIFSSFVKEGQNWGSVMDDFSIVGSDTVGAGNQRSLIKDVDLVEGWNTVGGFRFDHLSRNHENRNPLSLYPFEKKDPVRSGSYHSVALRPQDSIIVKAKLSNNDANSDSEDDQRQDFTMLVEMDRIGGIESDKILGSSFTVREKELLYEEDADTLIERKFPAVTLLQQASDTTRGGKTPFAVFTMTAKSSRNLLSPTKGWLFGNPVLTAYEQDENEAPQPLQSYEFSFREVNSINSFPMVEIDPNTNRGYFGSGQSAEYGLTATPMFVLPTSPMVSLGQFQAANLISAVKPPFFNYPLGNSFAHPLLDSNSVVSGTFVDHSYLLNQRLWDSFYFSGLSKNGGSSNKRSLEEFFDGNSTLTPRLQPYLGKGRSKEDVVTELAADPDFASREIAASQMLMGPFNIHSTSVKAWKALLLSAFDVSVPTRDANEHEVKGAGAFTRLLPSYSERLGDLERAAGSGDVGNDGLRRAERWLGFHQLTEEKAELLAEQIVEQIKLRCSEDKGPFLSLSEFVNRRVGRSNESFTNRGVLQTAIDLANDPQEQSSQPGEGFEGELFSLEDGVGINNIDARVTNPEALRGNTAEGSPATLIQGDLLQHLGSVISVRSDTFRIRSYGNSMARNGEIQAEAWCEAIVQRVPEFVDSKQTAGTPFDELNPVNQTFGRRFEVVSFRWMTADEV</sequence>
<comment type="caution">
    <text evidence="2">The sequence shown here is derived from an EMBL/GenBank/DDBJ whole genome shotgun (WGS) entry which is preliminary data.</text>
</comment>
<evidence type="ECO:0000313" key="3">
    <source>
        <dbReference type="Proteomes" id="UP000644507"/>
    </source>
</evidence>
<feature type="transmembrane region" description="Helical" evidence="1">
    <location>
        <begin position="21"/>
        <end position="41"/>
    </location>
</feature>
<dbReference type="Proteomes" id="UP000644507">
    <property type="component" value="Unassembled WGS sequence"/>
</dbReference>
<dbReference type="RefSeq" id="WP_189574028.1">
    <property type="nucleotide sequence ID" value="NZ_BMXI01000022.1"/>
</dbReference>
<gene>
    <name evidence="2" type="ORF">GCM10007100_38270</name>
</gene>
<keyword evidence="3" id="KW-1185">Reference proteome</keyword>
<keyword evidence="1" id="KW-0472">Membrane</keyword>
<evidence type="ECO:0000313" key="2">
    <source>
        <dbReference type="EMBL" id="GHC66756.1"/>
    </source>
</evidence>
<accession>A0A918U1Y4</accession>
<dbReference type="EMBL" id="BMXI01000022">
    <property type="protein sequence ID" value="GHC66756.1"/>
    <property type="molecule type" value="Genomic_DNA"/>
</dbReference>
<dbReference type="AlphaFoldDB" id="A0A918U1Y4"/>
<keyword evidence="1" id="KW-1133">Transmembrane helix</keyword>
<evidence type="ECO:0008006" key="4">
    <source>
        <dbReference type="Google" id="ProtNLM"/>
    </source>
</evidence>
<organism evidence="2 3">
    <name type="scientific">Roseibacillus persicicus</name>
    <dbReference type="NCBI Taxonomy" id="454148"/>
    <lineage>
        <taxon>Bacteria</taxon>
        <taxon>Pseudomonadati</taxon>
        <taxon>Verrucomicrobiota</taxon>
        <taxon>Verrucomicrobiia</taxon>
        <taxon>Verrucomicrobiales</taxon>
        <taxon>Verrucomicrobiaceae</taxon>
        <taxon>Roseibacillus</taxon>
    </lineage>
</organism>
<evidence type="ECO:0000256" key="1">
    <source>
        <dbReference type="SAM" id="Phobius"/>
    </source>
</evidence>
<protein>
    <recommendedName>
        <fullName evidence="4">Verru_Chthon cassette protein A</fullName>
    </recommendedName>
</protein>
<reference evidence="2" key="2">
    <citation type="submission" date="2020-09" db="EMBL/GenBank/DDBJ databases">
        <authorList>
            <person name="Sun Q."/>
            <person name="Kim S."/>
        </authorList>
    </citation>
    <scope>NUCLEOTIDE SEQUENCE</scope>
    <source>
        <strain evidence="2">KCTC 12988</strain>
    </source>
</reference>
<proteinExistence type="predicted"/>
<keyword evidence="1" id="KW-0812">Transmembrane</keyword>